<gene>
    <name evidence="2" type="ORF">EOD73_16105</name>
</gene>
<dbReference type="Proteomes" id="UP000288587">
    <property type="component" value="Unassembled WGS sequence"/>
</dbReference>
<evidence type="ECO:0000313" key="2">
    <source>
        <dbReference type="EMBL" id="RVT83079.1"/>
    </source>
</evidence>
<keyword evidence="3" id="KW-1185">Reference proteome</keyword>
<comment type="caution">
    <text evidence="2">The sequence shown here is derived from an EMBL/GenBank/DDBJ whole genome shotgun (WGS) entry which is preliminary data.</text>
</comment>
<organism evidence="2 3">
    <name type="scientific">Inhella crocodyli</name>
    <dbReference type="NCBI Taxonomy" id="2499851"/>
    <lineage>
        <taxon>Bacteria</taxon>
        <taxon>Pseudomonadati</taxon>
        <taxon>Pseudomonadota</taxon>
        <taxon>Betaproteobacteria</taxon>
        <taxon>Burkholderiales</taxon>
        <taxon>Sphaerotilaceae</taxon>
        <taxon>Inhella</taxon>
    </lineage>
</organism>
<protein>
    <recommendedName>
        <fullName evidence="1">N-acyl amino acid synthase FeeM catalytic core domain-containing protein</fullName>
    </recommendedName>
</protein>
<dbReference type="EMBL" id="SACM01000005">
    <property type="protein sequence ID" value="RVT83079.1"/>
    <property type="molecule type" value="Genomic_DNA"/>
</dbReference>
<dbReference type="SUPFAM" id="SSF55729">
    <property type="entry name" value="Acyl-CoA N-acyltransferases (Nat)"/>
    <property type="match status" value="1"/>
</dbReference>
<dbReference type="Gene3D" id="3.40.630.30">
    <property type="match status" value="1"/>
</dbReference>
<dbReference type="Pfam" id="PF21926">
    <property type="entry name" value="FeeM"/>
    <property type="match status" value="1"/>
</dbReference>
<sequence>MTEGATTWRLPSWPQTAMDVRAALQPWRQRFSFDRARSLAGWRTSQALLGRRYTQRGLRIVPQATPEPDLATLQARDGRRLVGTLSVRVDGPNGLAADGVFPDEVAALRTQGWRLCEFTRLAVEGEQPSKAVLASLFHLAYLYAHRIKSADLVIMEVHPRHAPFYRRMLGAEVVASGRDNPTVQAPSVLMRVELAHIQEQVRRLGGRPELADTERSLFPLGYAPSEEPMLIERLRAEI</sequence>
<reference evidence="2 3" key="1">
    <citation type="submission" date="2019-01" db="EMBL/GenBank/DDBJ databases">
        <authorList>
            <person name="Chen W.-M."/>
        </authorList>
    </citation>
    <scope>NUCLEOTIDE SEQUENCE [LARGE SCALE GENOMIC DNA]</scope>
    <source>
        <strain evidence="2 3">CCP-18</strain>
    </source>
</reference>
<proteinExistence type="predicted"/>
<dbReference type="InterPro" id="IPR016181">
    <property type="entry name" value="Acyl_CoA_acyltransferase"/>
</dbReference>
<accession>A0A3S2US23</accession>
<feature type="domain" description="N-acyl amino acid synthase FeeM catalytic core" evidence="1">
    <location>
        <begin position="46"/>
        <end position="192"/>
    </location>
</feature>
<name>A0A3S2US23_9BURK</name>
<evidence type="ECO:0000259" key="1">
    <source>
        <dbReference type="Pfam" id="PF21926"/>
    </source>
</evidence>
<evidence type="ECO:0000313" key="3">
    <source>
        <dbReference type="Proteomes" id="UP000288587"/>
    </source>
</evidence>
<dbReference type="InterPro" id="IPR054597">
    <property type="entry name" value="FeeM_cat"/>
</dbReference>
<dbReference type="AlphaFoldDB" id="A0A3S2US23"/>